<name>A0A4P9XHF0_9FUNG</name>
<reference evidence="3" key="1">
    <citation type="journal article" date="2018" name="Nat. Microbiol.">
        <title>Leveraging single-cell genomics to expand the fungal tree of life.</title>
        <authorList>
            <person name="Ahrendt S.R."/>
            <person name="Quandt C.A."/>
            <person name="Ciobanu D."/>
            <person name="Clum A."/>
            <person name="Salamov A."/>
            <person name="Andreopoulos B."/>
            <person name="Cheng J.F."/>
            <person name="Woyke T."/>
            <person name="Pelin A."/>
            <person name="Henrissat B."/>
            <person name="Reynolds N.K."/>
            <person name="Benny G.L."/>
            <person name="Smith M.E."/>
            <person name="James T.Y."/>
            <person name="Grigoriev I.V."/>
        </authorList>
    </citation>
    <scope>NUCLEOTIDE SEQUENCE [LARGE SCALE GENOMIC DNA]</scope>
    <source>
        <strain evidence="3">RSA 1356</strain>
    </source>
</reference>
<gene>
    <name evidence="2" type="ORF">THASP1DRAFT_33102</name>
</gene>
<dbReference type="InterPro" id="IPR052830">
    <property type="entry name" value="RCC1_domain-containing"/>
</dbReference>
<feature type="repeat" description="RCC1" evidence="1">
    <location>
        <begin position="253"/>
        <end position="323"/>
    </location>
</feature>
<accession>A0A4P9XHF0</accession>
<dbReference type="STRING" id="78915.A0A4P9XHF0"/>
<proteinExistence type="predicted"/>
<protein>
    <submittedName>
        <fullName evidence="2">Regulator of chromosome condensation 1/beta-lactamase-inhibitor protein II</fullName>
    </submittedName>
</protein>
<dbReference type="InterPro" id="IPR000408">
    <property type="entry name" value="Reg_chr_condens"/>
</dbReference>
<organism evidence="2 3">
    <name type="scientific">Thamnocephalis sphaerospora</name>
    <dbReference type="NCBI Taxonomy" id="78915"/>
    <lineage>
        <taxon>Eukaryota</taxon>
        <taxon>Fungi</taxon>
        <taxon>Fungi incertae sedis</taxon>
        <taxon>Zoopagomycota</taxon>
        <taxon>Zoopagomycotina</taxon>
        <taxon>Zoopagomycetes</taxon>
        <taxon>Zoopagales</taxon>
        <taxon>Sigmoideomycetaceae</taxon>
        <taxon>Thamnocephalis</taxon>
    </lineage>
</organism>
<dbReference type="Proteomes" id="UP000271241">
    <property type="component" value="Unassembled WGS sequence"/>
</dbReference>
<dbReference type="InterPro" id="IPR009091">
    <property type="entry name" value="RCC1/BLIP-II"/>
</dbReference>
<dbReference type="PROSITE" id="PS50012">
    <property type="entry name" value="RCC1_3"/>
    <property type="match status" value="2"/>
</dbReference>
<dbReference type="EMBL" id="KZ993288">
    <property type="protein sequence ID" value="RKP05068.1"/>
    <property type="molecule type" value="Genomic_DNA"/>
</dbReference>
<dbReference type="PANTHER" id="PTHR46849:SF1">
    <property type="entry name" value="RCC1 DOMAIN-CONTAINING PROTEIN 1"/>
    <property type="match status" value="1"/>
</dbReference>
<dbReference type="PROSITE" id="PS00626">
    <property type="entry name" value="RCC1_2"/>
    <property type="match status" value="2"/>
</dbReference>
<evidence type="ECO:0000313" key="2">
    <source>
        <dbReference type="EMBL" id="RKP05068.1"/>
    </source>
</evidence>
<dbReference type="PANTHER" id="PTHR46849">
    <property type="entry name" value="RCC1 DOMAIN-CONTAINING PROTEIN 1"/>
    <property type="match status" value="1"/>
</dbReference>
<keyword evidence="3" id="KW-1185">Reference proteome</keyword>
<dbReference type="SUPFAM" id="SSF50985">
    <property type="entry name" value="RCC1/BLIP-II"/>
    <property type="match status" value="1"/>
</dbReference>
<feature type="repeat" description="RCC1" evidence="1">
    <location>
        <begin position="203"/>
        <end position="252"/>
    </location>
</feature>
<sequence length="378" mass="40684">MATVLAFGYNGWHQLQPQAEPTESQKDTLSTTARIRSLPISLPDCHRVLAATWDTVVLARSVAISDTAESTGILELHGRISRRIPWESGLLSELARVHLVHERVLVLTQDRRLLLVQRTGEVYTVAQHCLDVAVSGDEQTVVTIEPAHDGDHDSAGVLYVYNVHTILCMPASKVAATSLPVQGELFVRVAAGYNHFLAQSKRNEVFSWGSARQLGHGDTQDLEQPHVIASLQGLAVTQMACGAFHSAVISDSGDLYTFGWNQYGQLGVDEETNGADEHPSAGAVQLVTFGSTNDGDHDHVDDLETAVVSVACGEGHTVAILSDGSAWSCGWGKYGQLGNGPATGSTQRFARIPLPAVEKGRRAVHCMCGPWTTFITMA</sequence>
<evidence type="ECO:0000313" key="3">
    <source>
        <dbReference type="Proteomes" id="UP000271241"/>
    </source>
</evidence>
<dbReference type="Pfam" id="PF13540">
    <property type="entry name" value="RCC1_2"/>
    <property type="match status" value="2"/>
</dbReference>
<dbReference type="Gene3D" id="2.130.10.30">
    <property type="entry name" value="Regulator of chromosome condensation 1/beta-lactamase-inhibitor protein II"/>
    <property type="match status" value="1"/>
</dbReference>
<dbReference type="AlphaFoldDB" id="A0A4P9XHF0"/>
<dbReference type="OrthoDB" id="5370059at2759"/>
<evidence type="ECO:0000256" key="1">
    <source>
        <dbReference type="PROSITE-ProRule" id="PRU00235"/>
    </source>
</evidence>